<evidence type="ECO:0000313" key="2">
    <source>
        <dbReference type="EMBL" id="KAK8120402.1"/>
    </source>
</evidence>
<protein>
    <submittedName>
        <fullName evidence="2">Uncharacterized protein</fullName>
    </submittedName>
</protein>
<dbReference type="AlphaFoldDB" id="A0AAW0QZG7"/>
<comment type="caution">
    <text evidence="2">The sequence shown here is derived from an EMBL/GenBank/DDBJ whole genome shotgun (WGS) entry which is preliminary data.</text>
</comment>
<gene>
    <name evidence="2" type="ORF">PG999_004522</name>
</gene>
<evidence type="ECO:0000313" key="3">
    <source>
        <dbReference type="Proteomes" id="UP001392437"/>
    </source>
</evidence>
<feature type="region of interest" description="Disordered" evidence="1">
    <location>
        <begin position="139"/>
        <end position="159"/>
    </location>
</feature>
<sequence>MDDHLRSKTIAANPIGKGLDTFRATFGRLCESKDISPSPESLHHLNLAHALAVKPDSDIWRQAYGAVAEYTPPRQTTASSLQQTPWLQNTSSFVNSSEHRKYVDGVLKEELGSLYIGLPDLQNVFFRGVTDLEMQSGKRTQMRWRVDKNPSRAGQTAGS</sequence>
<organism evidence="2 3">
    <name type="scientific">Apiospora kogelbergensis</name>
    <dbReference type="NCBI Taxonomy" id="1337665"/>
    <lineage>
        <taxon>Eukaryota</taxon>
        <taxon>Fungi</taxon>
        <taxon>Dikarya</taxon>
        <taxon>Ascomycota</taxon>
        <taxon>Pezizomycotina</taxon>
        <taxon>Sordariomycetes</taxon>
        <taxon>Xylariomycetidae</taxon>
        <taxon>Amphisphaeriales</taxon>
        <taxon>Apiosporaceae</taxon>
        <taxon>Apiospora</taxon>
    </lineage>
</organism>
<dbReference type="EMBL" id="JAQQWP010000004">
    <property type="protein sequence ID" value="KAK8120402.1"/>
    <property type="molecule type" value="Genomic_DNA"/>
</dbReference>
<dbReference type="Proteomes" id="UP001392437">
    <property type="component" value="Unassembled WGS sequence"/>
</dbReference>
<proteinExistence type="predicted"/>
<accession>A0AAW0QZG7</accession>
<keyword evidence="3" id="KW-1185">Reference proteome</keyword>
<evidence type="ECO:0000256" key="1">
    <source>
        <dbReference type="SAM" id="MobiDB-lite"/>
    </source>
</evidence>
<name>A0AAW0QZG7_9PEZI</name>
<reference evidence="2 3" key="1">
    <citation type="submission" date="2023-01" db="EMBL/GenBank/DDBJ databases">
        <title>Analysis of 21 Apiospora genomes using comparative genomics revels a genus with tremendous synthesis potential of carbohydrate active enzymes and secondary metabolites.</title>
        <authorList>
            <person name="Sorensen T."/>
        </authorList>
    </citation>
    <scope>NUCLEOTIDE SEQUENCE [LARGE SCALE GENOMIC DNA]</scope>
    <source>
        <strain evidence="2 3">CBS 117206</strain>
    </source>
</reference>